<comment type="caution">
    <text evidence="1">The sequence shown here is derived from an EMBL/GenBank/DDBJ whole genome shotgun (WGS) entry which is preliminary data.</text>
</comment>
<sequence length="108" mass="12174">MARVTITYSSLMNRSFTWYKSGVVDKSFEYLSALPQSLTPVVPLISKDIKRSIKATHQFTESLALAVSRAFIPHSMDKMKLVCRGHLPTLPCDRTRFSSCGYVHFEGS</sequence>
<name>A0ABD6EV20_9BILA</name>
<reference evidence="1 2" key="1">
    <citation type="submission" date="2024-08" db="EMBL/GenBank/DDBJ databases">
        <title>Gnathostoma spinigerum genome.</title>
        <authorList>
            <person name="Gonzalez-Bertolin B."/>
            <person name="Monzon S."/>
            <person name="Zaballos A."/>
            <person name="Jimenez P."/>
            <person name="Dekumyoy P."/>
            <person name="Varona S."/>
            <person name="Cuesta I."/>
            <person name="Sumanam S."/>
            <person name="Adisakwattana P."/>
            <person name="Gasser R.B."/>
            <person name="Hernandez-Gonzalez A."/>
            <person name="Young N.D."/>
            <person name="Perteguer M.J."/>
        </authorList>
    </citation>
    <scope>NUCLEOTIDE SEQUENCE [LARGE SCALE GENOMIC DNA]</scope>
    <source>
        <strain evidence="1">AL3</strain>
        <tissue evidence="1">Liver</tissue>
    </source>
</reference>
<dbReference type="AlphaFoldDB" id="A0ABD6EV20"/>
<keyword evidence="2" id="KW-1185">Reference proteome</keyword>
<organism evidence="1 2">
    <name type="scientific">Gnathostoma spinigerum</name>
    <dbReference type="NCBI Taxonomy" id="75299"/>
    <lineage>
        <taxon>Eukaryota</taxon>
        <taxon>Metazoa</taxon>
        <taxon>Ecdysozoa</taxon>
        <taxon>Nematoda</taxon>
        <taxon>Chromadorea</taxon>
        <taxon>Rhabditida</taxon>
        <taxon>Spirurina</taxon>
        <taxon>Gnathostomatomorpha</taxon>
        <taxon>Gnathostomatoidea</taxon>
        <taxon>Gnathostomatidae</taxon>
        <taxon>Gnathostoma</taxon>
    </lineage>
</organism>
<protein>
    <submittedName>
        <fullName evidence="1">Uncharacterized protein</fullName>
    </submittedName>
</protein>
<proteinExistence type="predicted"/>
<dbReference type="Proteomes" id="UP001608902">
    <property type="component" value="Unassembled WGS sequence"/>
</dbReference>
<dbReference type="EMBL" id="JBGFUD010011385">
    <property type="protein sequence ID" value="MFH4983191.1"/>
    <property type="molecule type" value="Genomic_DNA"/>
</dbReference>
<accession>A0ABD6EV20</accession>
<evidence type="ECO:0000313" key="1">
    <source>
        <dbReference type="EMBL" id="MFH4983191.1"/>
    </source>
</evidence>
<gene>
    <name evidence="1" type="ORF">AB6A40_009900</name>
</gene>
<evidence type="ECO:0000313" key="2">
    <source>
        <dbReference type="Proteomes" id="UP001608902"/>
    </source>
</evidence>